<feature type="chain" id="PRO_5025617498" evidence="4">
    <location>
        <begin position="20"/>
        <end position="250"/>
    </location>
</feature>
<organism evidence="6">
    <name type="scientific">Ixodes ricinus</name>
    <name type="common">Common tick</name>
    <name type="synonym">Acarus ricinus</name>
    <dbReference type="NCBI Taxonomy" id="34613"/>
    <lineage>
        <taxon>Eukaryota</taxon>
        <taxon>Metazoa</taxon>
        <taxon>Ecdysozoa</taxon>
        <taxon>Arthropoda</taxon>
        <taxon>Chelicerata</taxon>
        <taxon>Arachnida</taxon>
        <taxon>Acari</taxon>
        <taxon>Parasitiformes</taxon>
        <taxon>Ixodida</taxon>
        <taxon>Ixodoidea</taxon>
        <taxon>Ixodidae</taxon>
        <taxon>Ixodinae</taxon>
        <taxon>Ixodes</taxon>
    </lineage>
</organism>
<dbReference type="SUPFAM" id="SSF55846">
    <property type="entry name" value="N-acetylmuramoyl-L-alanine amidase-like"/>
    <property type="match status" value="1"/>
</dbReference>
<sequence length="250" mass="28157">MSIRAAMLSFVLLISETTAGDGTLAVTTAISECIRRQQTLVPQDATQTDNLEKTRSDHYDLLYKKLEKCRGISFVTRGQWGARSPKADNSFNNNDGVRYVFYHHTQGEKCSSKENCAKITFMWQGVHQQCQEWDDIGYNFIIGFNGLVFEGRGWDQSGAHTVGFNDKSVSYGFVGDYSSHVPDELMLQAARNLTECGLQMQKIRANYTLHGQADANCRDCPGKAFHALMKRMPRFGGKLPDYKCTPSPWK</sequence>
<comment type="similarity">
    <text evidence="1">Belongs to the N-acetylmuramoyl-L-alanine amidase 2 family.</text>
</comment>
<dbReference type="GO" id="GO:0008745">
    <property type="term" value="F:N-acetylmuramoyl-L-alanine amidase activity"/>
    <property type="evidence" value="ECO:0007669"/>
    <property type="project" value="InterPro"/>
</dbReference>
<evidence type="ECO:0000256" key="1">
    <source>
        <dbReference type="ARBA" id="ARBA00007553"/>
    </source>
</evidence>
<dbReference type="PANTHER" id="PTHR11022">
    <property type="entry name" value="PEPTIDOGLYCAN RECOGNITION PROTEIN"/>
    <property type="match status" value="1"/>
</dbReference>
<keyword evidence="4" id="KW-0732">Signal</keyword>
<dbReference type="InterPro" id="IPR006619">
    <property type="entry name" value="PGRP_domain_met/bac"/>
</dbReference>
<dbReference type="Pfam" id="PF01510">
    <property type="entry name" value="Amidase_2"/>
    <property type="match status" value="1"/>
</dbReference>
<evidence type="ECO:0000256" key="3">
    <source>
        <dbReference type="ARBA" id="ARBA00022859"/>
    </source>
</evidence>
<dbReference type="GO" id="GO:0045087">
    <property type="term" value="P:innate immune response"/>
    <property type="evidence" value="ECO:0007669"/>
    <property type="project" value="UniProtKB-KW"/>
</dbReference>
<evidence type="ECO:0000256" key="4">
    <source>
        <dbReference type="SAM" id="SignalP"/>
    </source>
</evidence>
<evidence type="ECO:0000313" key="6">
    <source>
        <dbReference type="EMBL" id="MXU97150.1"/>
    </source>
</evidence>
<dbReference type="GO" id="GO:0009253">
    <property type="term" value="P:peptidoglycan catabolic process"/>
    <property type="evidence" value="ECO:0007669"/>
    <property type="project" value="InterPro"/>
</dbReference>
<reference evidence="6" key="1">
    <citation type="submission" date="2019-12" db="EMBL/GenBank/DDBJ databases">
        <title>An insight into the sialome of adult female Ixodes ricinus ticks feeding for 6 days.</title>
        <authorList>
            <person name="Perner J."/>
            <person name="Ribeiro J.M.C."/>
        </authorList>
    </citation>
    <scope>NUCLEOTIDE SEQUENCE</scope>
    <source>
        <strain evidence="6">Semi-engorged</strain>
        <tissue evidence="6">Salivary glands</tissue>
    </source>
</reference>
<dbReference type="InterPro" id="IPR002502">
    <property type="entry name" value="Amidase_domain"/>
</dbReference>
<dbReference type="Gene3D" id="3.40.80.10">
    <property type="entry name" value="Peptidoglycan recognition protein-like"/>
    <property type="match status" value="1"/>
</dbReference>
<dbReference type="InterPro" id="IPR036505">
    <property type="entry name" value="Amidase/PGRP_sf"/>
</dbReference>
<dbReference type="AlphaFoldDB" id="A0A6B0V4E8"/>
<protein>
    <submittedName>
        <fullName evidence="6">Putative peptidoglycan recognition protein</fullName>
    </submittedName>
</protein>
<dbReference type="InterPro" id="IPR015510">
    <property type="entry name" value="PGRP"/>
</dbReference>
<evidence type="ECO:0000259" key="5">
    <source>
        <dbReference type="SMART" id="SM00701"/>
    </source>
</evidence>
<name>A0A6B0V4E8_IXORI</name>
<feature type="signal peptide" evidence="4">
    <location>
        <begin position="1"/>
        <end position="19"/>
    </location>
</feature>
<feature type="domain" description="Peptidoglycan recognition protein family" evidence="5">
    <location>
        <begin position="72"/>
        <end position="216"/>
    </location>
</feature>
<evidence type="ECO:0000256" key="2">
    <source>
        <dbReference type="ARBA" id="ARBA00022588"/>
    </source>
</evidence>
<dbReference type="GO" id="GO:0008270">
    <property type="term" value="F:zinc ion binding"/>
    <property type="evidence" value="ECO:0007669"/>
    <property type="project" value="InterPro"/>
</dbReference>
<accession>A0A6B0V4E8</accession>
<dbReference type="EMBL" id="GIFC01015067">
    <property type="protein sequence ID" value="MXU97150.1"/>
    <property type="molecule type" value="Transcribed_RNA"/>
</dbReference>
<keyword evidence="2" id="KW-0399">Innate immunity</keyword>
<dbReference type="FunFam" id="3.40.80.10:FF:000001">
    <property type="entry name" value="Peptidoglycan recognition protein 1"/>
    <property type="match status" value="1"/>
</dbReference>
<dbReference type="PANTHER" id="PTHR11022:SF41">
    <property type="entry name" value="PEPTIDOGLYCAN-RECOGNITION PROTEIN LC-RELATED"/>
    <property type="match status" value="1"/>
</dbReference>
<proteinExistence type="inferred from homology"/>
<dbReference type="CDD" id="cd06583">
    <property type="entry name" value="PGRP"/>
    <property type="match status" value="1"/>
</dbReference>
<keyword evidence="3" id="KW-0391">Immunity</keyword>
<dbReference type="SMART" id="SM00701">
    <property type="entry name" value="PGRP"/>
    <property type="match status" value="1"/>
</dbReference>